<dbReference type="Gene3D" id="1.10.10.10">
    <property type="entry name" value="Winged helix-like DNA-binding domain superfamily/Winged helix DNA-binding domain"/>
    <property type="match status" value="1"/>
</dbReference>
<name>A0A4Q9BGP1_9BACT</name>
<dbReference type="Pfam" id="PF13730">
    <property type="entry name" value="HTH_36"/>
    <property type="match status" value="1"/>
</dbReference>
<gene>
    <name evidence="1" type="ORF">EWU20_01240</name>
</gene>
<dbReference type="RefSeq" id="WP_130922411.1">
    <property type="nucleotide sequence ID" value="NZ_JAANOM010000002.1"/>
</dbReference>
<evidence type="ECO:0000313" key="2">
    <source>
        <dbReference type="Proteomes" id="UP000293583"/>
    </source>
</evidence>
<reference evidence="1 2" key="1">
    <citation type="submission" date="2019-02" db="EMBL/GenBank/DDBJ databases">
        <title>Genome of a new Bacteroidetes strain.</title>
        <authorList>
            <person name="Pitt A."/>
        </authorList>
    </citation>
    <scope>NUCLEOTIDE SEQUENCE [LARGE SCALE GENOMIC DNA]</scope>
    <source>
        <strain evidence="1 2">103A-SOEBACH</strain>
    </source>
</reference>
<dbReference type="OrthoDB" id="1428344at2"/>
<sequence length="258" mass="29634">MEEQYLNIRFSLLFNANLTSDEKLILAEMVSLNNLQNGCFASDNHFAKIINKSRQSVNGIIKKLERKGLISINVTKGIGKRTNLVHNFWELVVSPVEIETPIESIQELGVVEISDNTCRDSLDIGVENVETTCRETDTTNTSTITDLLLQEELQYTGASVDSTIENIDNQYQDACLKLIELITTDPAQITNPFVKQFQDCFAGLYLFFGHNFIDDCHIFKSNSELYEIYSSSNFYEVRQDLQFVRDNMDRFLRQQNWI</sequence>
<organism evidence="1 2">
    <name type="scientific">Aquirufa antheringensis</name>
    <dbReference type="NCBI Taxonomy" id="2516559"/>
    <lineage>
        <taxon>Bacteria</taxon>
        <taxon>Pseudomonadati</taxon>
        <taxon>Bacteroidota</taxon>
        <taxon>Cytophagia</taxon>
        <taxon>Cytophagales</taxon>
        <taxon>Flectobacillaceae</taxon>
        <taxon>Aquirufa</taxon>
    </lineage>
</organism>
<dbReference type="Proteomes" id="UP000293583">
    <property type="component" value="Unassembled WGS sequence"/>
</dbReference>
<dbReference type="AlphaFoldDB" id="A0A4Q9BGP1"/>
<proteinExistence type="predicted"/>
<comment type="caution">
    <text evidence="1">The sequence shown here is derived from an EMBL/GenBank/DDBJ whole genome shotgun (WGS) entry which is preliminary data.</text>
</comment>
<dbReference type="EMBL" id="SEWY01000001">
    <property type="protein sequence ID" value="TBH75226.1"/>
    <property type="molecule type" value="Genomic_DNA"/>
</dbReference>
<keyword evidence="2" id="KW-1185">Reference proteome</keyword>
<evidence type="ECO:0000313" key="1">
    <source>
        <dbReference type="EMBL" id="TBH75226.1"/>
    </source>
</evidence>
<accession>A0A4Q9BGP1</accession>
<dbReference type="InterPro" id="IPR036388">
    <property type="entry name" value="WH-like_DNA-bd_sf"/>
</dbReference>
<protein>
    <submittedName>
        <fullName evidence="1">Helix-turn-helix domain-containing protein</fullName>
    </submittedName>
</protein>